<dbReference type="RefSeq" id="XP_017775796.1">
    <property type="nucleotide sequence ID" value="XM_017920307.1"/>
</dbReference>
<dbReference type="Proteomes" id="UP000695000">
    <property type="component" value="Unplaced"/>
</dbReference>
<evidence type="ECO:0000256" key="1">
    <source>
        <dbReference type="ARBA" id="ARBA00023157"/>
    </source>
</evidence>
<name>A0ABM1MMJ6_NICVS</name>
<dbReference type="PROSITE" id="PS50240">
    <property type="entry name" value="TRYPSIN_DOM"/>
    <property type="match status" value="1"/>
</dbReference>
<dbReference type="Gene3D" id="2.40.10.10">
    <property type="entry name" value="Trypsin-like serine proteases"/>
    <property type="match status" value="2"/>
</dbReference>
<keyword evidence="4" id="KW-1185">Reference proteome</keyword>
<evidence type="ECO:0000313" key="4">
    <source>
        <dbReference type="Proteomes" id="UP000695000"/>
    </source>
</evidence>
<proteinExistence type="predicted"/>
<protein>
    <submittedName>
        <fullName evidence="5">Cationic trypsin-like</fullName>
    </submittedName>
</protein>
<dbReference type="InterPro" id="IPR043504">
    <property type="entry name" value="Peptidase_S1_PA_chymotrypsin"/>
</dbReference>
<dbReference type="PANTHER" id="PTHR24271">
    <property type="entry name" value="KALLIKREIN-RELATED"/>
    <property type="match status" value="1"/>
</dbReference>
<reference evidence="5" key="1">
    <citation type="submission" date="2025-08" db="UniProtKB">
        <authorList>
            <consortium name="RefSeq"/>
        </authorList>
    </citation>
    <scope>IDENTIFICATION</scope>
    <source>
        <tissue evidence="5">Whole Larva</tissue>
    </source>
</reference>
<feature type="chain" id="PRO_5045192612" evidence="2">
    <location>
        <begin position="21"/>
        <end position="266"/>
    </location>
</feature>
<accession>A0ABM1MMJ6</accession>
<dbReference type="InterPro" id="IPR009003">
    <property type="entry name" value="Peptidase_S1_PA"/>
</dbReference>
<gene>
    <name evidence="5" type="primary">LOC108562102</name>
</gene>
<dbReference type="PANTHER" id="PTHR24271:SF50">
    <property type="match status" value="1"/>
</dbReference>
<dbReference type="SMART" id="SM00020">
    <property type="entry name" value="Tryp_SPc"/>
    <property type="match status" value="1"/>
</dbReference>
<feature type="signal peptide" evidence="2">
    <location>
        <begin position="1"/>
        <end position="20"/>
    </location>
</feature>
<keyword evidence="2" id="KW-0732">Signal</keyword>
<sequence>MLKYLLKISVFFSAVLSVQCEIHPFLVIIAALRNNSFYEIAGGTLINSEWVLCAESCRNLDVDGGSSTAIGGIEKDMSIQTAQKRLVIMWITHPEYEESSVNLALLKLEYAFVLNEYLSPVSILTIDRKMKSDGTSELVHPLKKQVKRGKRVDVISDELTVLPQKICESTLNQTIYKHEFCSRFDRNDSRLNWNGPLMTRRRQLGVFSRNISHRNEMYLVFTRIDSQVDYLMTMCKQVGRSSSHHSHSNYFILIFFTSNVCVFMYK</sequence>
<dbReference type="SUPFAM" id="SSF50494">
    <property type="entry name" value="Trypsin-like serine proteases"/>
    <property type="match status" value="1"/>
</dbReference>
<feature type="domain" description="Peptidase S1" evidence="3">
    <location>
        <begin position="24"/>
        <end position="236"/>
    </location>
</feature>
<keyword evidence="1" id="KW-1015">Disulfide bond</keyword>
<evidence type="ECO:0000313" key="5">
    <source>
        <dbReference type="RefSeq" id="XP_017775796.1"/>
    </source>
</evidence>
<dbReference type="Pfam" id="PF00089">
    <property type="entry name" value="Trypsin"/>
    <property type="match status" value="1"/>
</dbReference>
<evidence type="ECO:0000259" key="3">
    <source>
        <dbReference type="PROSITE" id="PS50240"/>
    </source>
</evidence>
<dbReference type="InterPro" id="IPR001254">
    <property type="entry name" value="Trypsin_dom"/>
</dbReference>
<dbReference type="GeneID" id="108562102"/>
<evidence type="ECO:0000256" key="2">
    <source>
        <dbReference type="SAM" id="SignalP"/>
    </source>
</evidence>
<organism evidence="4 5">
    <name type="scientific">Nicrophorus vespilloides</name>
    <name type="common">Boreal carrion beetle</name>
    <dbReference type="NCBI Taxonomy" id="110193"/>
    <lineage>
        <taxon>Eukaryota</taxon>
        <taxon>Metazoa</taxon>
        <taxon>Ecdysozoa</taxon>
        <taxon>Arthropoda</taxon>
        <taxon>Hexapoda</taxon>
        <taxon>Insecta</taxon>
        <taxon>Pterygota</taxon>
        <taxon>Neoptera</taxon>
        <taxon>Endopterygota</taxon>
        <taxon>Coleoptera</taxon>
        <taxon>Polyphaga</taxon>
        <taxon>Staphyliniformia</taxon>
        <taxon>Silphidae</taxon>
        <taxon>Nicrophorinae</taxon>
        <taxon>Nicrophorus</taxon>
    </lineage>
</organism>